<keyword evidence="4" id="KW-1185">Reference proteome</keyword>
<dbReference type="Pfam" id="PF00201">
    <property type="entry name" value="UDPGT"/>
    <property type="match status" value="1"/>
</dbReference>
<evidence type="ECO:0000313" key="3">
    <source>
        <dbReference type="EMBL" id="CAI9271985.1"/>
    </source>
</evidence>
<dbReference type="CDD" id="cd03784">
    <property type="entry name" value="GT1_Gtf-like"/>
    <property type="match status" value="1"/>
</dbReference>
<dbReference type="PANTHER" id="PTHR11926">
    <property type="entry name" value="GLUCOSYL/GLUCURONOSYL TRANSFERASES"/>
    <property type="match status" value="1"/>
</dbReference>
<evidence type="ECO:0000256" key="2">
    <source>
        <dbReference type="ARBA" id="ARBA00022679"/>
    </source>
</evidence>
<dbReference type="GO" id="GO:0080044">
    <property type="term" value="F:quercetin 7-O-glucosyltransferase activity"/>
    <property type="evidence" value="ECO:0007669"/>
    <property type="project" value="TreeGrafter"/>
</dbReference>
<organism evidence="3 4">
    <name type="scientific">Lactuca saligna</name>
    <name type="common">Willowleaf lettuce</name>
    <dbReference type="NCBI Taxonomy" id="75948"/>
    <lineage>
        <taxon>Eukaryota</taxon>
        <taxon>Viridiplantae</taxon>
        <taxon>Streptophyta</taxon>
        <taxon>Embryophyta</taxon>
        <taxon>Tracheophyta</taxon>
        <taxon>Spermatophyta</taxon>
        <taxon>Magnoliopsida</taxon>
        <taxon>eudicotyledons</taxon>
        <taxon>Gunneridae</taxon>
        <taxon>Pentapetalae</taxon>
        <taxon>asterids</taxon>
        <taxon>campanulids</taxon>
        <taxon>Asterales</taxon>
        <taxon>Asteraceae</taxon>
        <taxon>Cichorioideae</taxon>
        <taxon>Cichorieae</taxon>
        <taxon>Lactucinae</taxon>
        <taxon>Lactuca</taxon>
    </lineage>
</organism>
<dbReference type="AlphaFoldDB" id="A0AA35VHV3"/>
<dbReference type="InterPro" id="IPR002213">
    <property type="entry name" value="UDP_glucos_trans"/>
</dbReference>
<comment type="similarity">
    <text evidence="1">Belongs to the UDP-glycosyltransferase family.</text>
</comment>
<accession>A0AA35VHV3</accession>
<dbReference type="EMBL" id="OX465078">
    <property type="protein sequence ID" value="CAI9271985.1"/>
    <property type="molecule type" value="Genomic_DNA"/>
</dbReference>
<evidence type="ECO:0000256" key="1">
    <source>
        <dbReference type="ARBA" id="ARBA00009995"/>
    </source>
</evidence>
<reference evidence="3" key="1">
    <citation type="submission" date="2023-04" db="EMBL/GenBank/DDBJ databases">
        <authorList>
            <person name="Vijverberg K."/>
            <person name="Xiong W."/>
            <person name="Schranz E."/>
        </authorList>
    </citation>
    <scope>NUCLEOTIDE SEQUENCE</scope>
</reference>
<evidence type="ECO:0008006" key="5">
    <source>
        <dbReference type="Google" id="ProtNLM"/>
    </source>
</evidence>
<dbReference type="GO" id="GO:0080043">
    <property type="term" value="F:quercetin 3-O-glucosyltransferase activity"/>
    <property type="evidence" value="ECO:0007669"/>
    <property type="project" value="TreeGrafter"/>
</dbReference>
<dbReference type="SUPFAM" id="SSF53756">
    <property type="entry name" value="UDP-Glycosyltransferase/glycogen phosphorylase"/>
    <property type="match status" value="1"/>
</dbReference>
<proteinExistence type="inferred from homology"/>
<sequence length="305" mass="34510">MSHQLICSKGPESIQGLPDFQFQTIPNGMPDSDRDATQDILMLCDMTRKTCLVPFKELLQKLNSSAGAPAVPFWTASACAFMGLLHYREFIKRGIVPFKDDKYLTDGALEKTIDWILGMSNIRYKDVPSFIRTTDPDDIMLDFMGEEAQNNLNAPAIIFNTFDALEHKVLEAITSKFNYPNIFTIGPLPLLAKYVPDDSLLNSSLWKPDSSCLQWLDQKKEGSVINVNYGNVTMGDEEFLKETKDRGLMVSWCAQEQVLAHPSIGAFLTHYEWNSTIESISEGVPVICWPFFSDQQTNCRYFCIE</sequence>
<protein>
    <recommendedName>
        <fullName evidence="5">7-deoxyloganetin glucosyltransferase-like</fullName>
    </recommendedName>
</protein>
<name>A0AA35VHV3_LACSI</name>
<keyword evidence="2" id="KW-0808">Transferase</keyword>
<evidence type="ECO:0000313" key="4">
    <source>
        <dbReference type="Proteomes" id="UP001177003"/>
    </source>
</evidence>
<dbReference type="Gene3D" id="3.40.50.2000">
    <property type="entry name" value="Glycogen Phosphorylase B"/>
    <property type="match status" value="3"/>
</dbReference>
<dbReference type="Proteomes" id="UP001177003">
    <property type="component" value="Chromosome 2"/>
</dbReference>
<dbReference type="PANTHER" id="PTHR11926:SF1547">
    <property type="entry name" value="GLYCOSYLTRANSFERASE"/>
    <property type="match status" value="1"/>
</dbReference>
<gene>
    <name evidence="3" type="ORF">LSALG_LOCUS12232</name>
</gene>